<dbReference type="InterPro" id="IPR035528">
    <property type="entry name" value="DUF5388"/>
</dbReference>
<evidence type="ECO:0000313" key="3">
    <source>
        <dbReference type="Proteomes" id="UP000076878"/>
    </source>
</evidence>
<keyword evidence="4" id="KW-1185">Reference proteome</keyword>
<evidence type="ECO:0000313" key="4">
    <source>
        <dbReference type="Proteomes" id="UP000199280"/>
    </source>
</evidence>
<accession>A0A143Z5J8</accession>
<dbReference type="Proteomes" id="UP000076878">
    <property type="component" value="Unassembled WGS sequence"/>
</dbReference>
<gene>
    <name evidence="2" type="ORF">SAMN05216375_1385</name>
    <name evidence="1" type="ORF">TR210_2515</name>
</gene>
<evidence type="ECO:0000313" key="1">
    <source>
        <dbReference type="EMBL" id="CZR07983.1"/>
    </source>
</evidence>
<dbReference type="EMBL" id="FNYT01000038">
    <property type="protein sequence ID" value="SEJ91532.1"/>
    <property type="molecule type" value="Genomic_DNA"/>
</dbReference>
<name>A0A143Z5J8_9LACT</name>
<protein>
    <submittedName>
        <fullName evidence="1">Uncharacterized protein</fullName>
    </submittedName>
</protein>
<reference evidence="1 3" key="1">
    <citation type="submission" date="2016-02" db="EMBL/GenBank/DDBJ databases">
        <authorList>
            <person name="Wen L."/>
            <person name="He K."/>
            <person name="Yang H."/>
        </authorList>
    </citation>
    <scope>NUCLEOTIDE SEQUENCE [LARGE SCALE GENOMIC DNA]</scope>
    <source>
        <strain evidence="1">Trichococcus_R210</strain>
    </source>
</reference>
<dbReference type="OrthoDB" id="9874859at2"/>
<dbReference type="Proteomes" id="UP000199280">
    <property type="component" value="Unassembled WGS sequence"/>
</dbReference>
<dbReference type="RefSeq" id="WP_068624298.1">
    <property type="nucleotide sequence ID" value="NZ_FJNB01000023.1"/>
</dbReference>
<organism evidence="1 3">
    <name type="scientific">Trichococcus ilyis</name>
    <dbReference type="NCBI Taxonomy" id="640938"/>
    <lineage>
        <taxon>Bacteria</taxon>
        <taxon>Bacillati</taxon>
        <taxon>Bacillota</taxon>
        <taxon>Bacilli</taxon>
        <taxon>Lactobacillales</taxon>
        <taxon>Carnobacteriaceae</taxon>
        <taxon>Trichococcus</taxon>
    </lineage>
</organism>
<dbReference type="EMBL" id="FJNB01000023">
    <property type="protein sequence ID" value="CZR07983.1"/>
    <property type="molecule type" value="Genomic_DNA"/>
</dbReference>
<proteinExistence type="predicted"/>
<dbReference type="Pfam" id="PF17363">
    <property type="entry name" value="DUF5388"/>
    <property type="match status" value="1"/>
</dbReference>
<evidence type="ECO:0000313" key="2">
    <source>
        <dbReference type="EMBL" id="SEJ91532.1"/>
    </source>
</evidence>
<reference evidence="2 4" key="2">
    <citation type="submission" date="2016-10" db="EMBL/GenBank/DDBJ databases">
        <authorList>
            <person name="Varghese N."/>
            <person name="Submissions S."/>
        </authorList>
    </citation>
    <scope>NUCLEOTIDE SEQUENCE [LARGE SCALE GENOMIC DNA]</scope>
    <source>
        <strain evidence="2 4">DSM 22150</strain>
    </source>
</reference>
<sequence>MGMLNRSNKKKLEWKPNPVINQQIDRNELNIGRILSNSESEPSKLGIRSTTERATIKVDNHVRNMLTSLVNIGMFDSQKDAVEKMCFSTLDSLSDDERKRFDFILDSLELKDDNKQQRAKKI</sequence>
<dbReference type="AlphaFoldDB" id="A0A143Z5J8"/>